<comment type="caution">
    <text evidence="2">The sequence shown here is derived from an EMBL/GenBank/DDBJ whole genome shotgun (WGS) entry which is preliminary data.</text>
</comment>
<dbReference type="Proteomes" id="UP000053573">
    <property type="component" value="Unassembled WGS sequence"/>
</dbReference>
<gene>
    <name evidence="2" type="ORF">EMPG_13250</name>
</gene>
<reference evidence="3" key="1">
    <citation type="journal article" date="2015" name="PLoS Genet.">
        <title>The dynamic genome and transcriptome of the human fungal pathogen Blastomyces and close relative Emmonsia.</title>
        <authorList>
            <person name="Munoz J.F."/>
            <person name="Gauthier G.M."/>
            <person name="Desjardins C.A."/>
            <person name="Gallo J.E."/>
            <person name="Holder J."/>
            <person name="Sullivan T.D."/>
            <person name="Marty A.J."/>
            <person name="Carmen J.C."/>
            <person name="Chen Z."/>
            <person name="Ding L."/>
            <person name="Gujja S."/>
            <person name="Magrini V."/>
            <person name="Misas E."/>
            <person name="Mitreva M."/>
            <person name="Priest M."/>
            <person name="Saif S."/>
            <person name="Whiston E.A."/>
            <person name="Young S."/>
            <person name="Zeng Q."/>
            <person name="Goldman W.E."/>
            <person name="Mardis E.R."/>
            <person name="Taylor J.W."/>
            <person name="McEwen J.G."/>
            <person name="Clay O.K."/>
            <person name="Klein B.S."/>
            <person name="Cuomo C.A."/>
        </authorList>
    </citation>
    <scope>NUCLEOTIDE SEQUENCE [LARGE SCALE GENOMIC DNA]</scope>
    <source>
        <strain evidence="3">UAMH 139</strain>
    </source>
</reference>
<accession>A0A0H1BQW1</accession>
<feature type="compositionally biased region" description="Basic and acidic residues" evidence="1">
    <location>
        <begin position="8"/>
        <end position="20"/>
    </location>
</feature>
<dbReference type="EMBL" id="LDEV01001483">
    <property type="protein sequence ID" value="KLJ11561.1"/>
    <property type="molecule type" value="Genomic_DNA"/>
</dbReference>
<evidence type="ECO:0000313" key="2">
    <source>
        <dbReference type="EMBL" id="KLJ11561.1"/>
    </source>
</evidence>
<keyword evidence="3" id="KW-1185">Reference proteome</keyword>
<sequence length="78" mass="9031">MGHAKGSKGGEDLPFSERSKPTQAAKDPYIQCSYCKHHQHVEANCWLKNWKDQSSEWQKINRSMIDHFIKKNNQSSAK</sequence>
<protein>
    <submittedName>
        <fullName evidence="2">Uncharacterized protein</fullName>
    </submittedName>
</protein>
<feature type="region of interest" description="Disordered" evidence="1">
    <location>
        <begin position="1"/>
        <end position="24"/>
    </location>
</feature>
<evidence type="ECO:0000313" key="3">
    <source>
        <dbReference type="Proteomes" id="UP000053573"/>
    </source>
</evidence>
<evidence type="ECO:0000256" key="1">
    <source>
        <dbReference type="SAM" id="MobiDB-lite"/>
    </source>
</evidence>
<name>A0A0H1BQW1_9EURO</name>
<dbReference type="AlphaFoldDB" id="A0A0H1BQW1"/>
<organism evidence="2 3">
    <name type="scientific">Blastomyces silverae</name>
    <dbReference type="NCBI Taxonomy" id="2060906"/>
    <lineage>
        <taxon>Eukaryota</taxon>
        <taxon>Fungi</taxon>
        <taxon>Dikarya</taxon>
        <taxon>Ascomycota</taxon>
        <taxon>Pezizomycotina</taxon>
        <taxon>Eurotiomycetes</taxon>
        <taxon>Eurotiomycetidae</taxon>
        <taxon>Onygenales</taxon>
        <taxon>Ajellomycetaceae</taxon>
        <taxon>Blastomyces</taxon>
    </lineage>
</organism>
<proteinExistence type="predicted"/>